<dbReference type="Proteomes" id="UP000284785">
    <property type="component" value="Unassembled WGS sequence"/>
</dbReference>
<name>A0A414HRG3_BACT4</name>
<dbReference type="AlphaFoldDB" id="A0A414HRG3"/>
<sequence>MEHCMESIDYLKYYTNTLKGNLVSPIRPYESKEETGLELFERYAETFVLLLKFYRQEFTYEQTHAHSLALYQKYREGSDSVELTFRVEKRREAIVKLIASDNPDPDGIVFLQNWCPPVVWHHYKIVFKQFACEWDIFKNTNSSLVEQLNRTPLYKSVYDTLNQLSGISELTFYCEF</sequence>
<evidence type="ECO:0000313" key="2">
    <source>
        <dbReference type="Proteomes" id="UP000284785"/>
    </source>
</evidence>
<protein>
    <submittedName>
        <fullName evidence="1">Uncharacterized protein</fullName>
    </submittedName>
</protein>
<dbReference type="EMBL" id="QSJP01000004">
    <property type="protein sequence ID" value="RHD89842.1"/>
    <property type="molecule type" value="Genomic_DNA"/>
</dbReference>
<proteinExistence type="predicted"/>
<evidence type="ECO:0000313" key="1">
    <source>
        <dbReference type="EMBL" id="RHD89842.1"/>
    </source>
</evidence>
<gene>
    <name evidence="1" type="ORF">DW780_07210</name>
</gene>
<reference evidence="1 2" key="1">
    <citation type="submission" date="2018-08" db="EMBL/GenBank/DDBJ databases">
        <title>A genome reference for cultivated species of the human gut microbiota.</title>
        <authorList>
            <person name="Zou Y."/>
            <person name="Xue W."/>
            <person name="Luo G."/>
        </authorList>
    </citation>
    <scope>NUCLEOTIDE SEQUENCE [LARGE SCALE GENOMIC DNA]</scope>
    <source>
        <strain evidence="1 2">AM30-26</strain>
    </source>
</reference>
<comment type="caution">
    <text evidence="1">The sequence shown here is derived from an EMBL/GenBank/DDBJ whole genome shotgun (WGS) entry which is preliminary data.</text>
</comment>
<organism evidence="1 2">
    <name type="scientific">Bacteroides thetaiotaomicron</name>
    <dbReference type="NCBI Taxonomy" id="818"/>
    <lineage>
        <taxon>Bacteria</taxon>
        <taxon>Pseudomonadati</taxon>
        <taxon>Bacteroidota</taxon>
        <taxon>Bacteroidia</taxon>
        <taxon>Bacteroidales</taxon>
        <taxon>Bacteroidaceae</taxon>
        <taxon>Bacteroides</taxon>
    </lineage>
</organism>
<accession>A0A414HRG3</accession>